<dbReference type="AlphaFoldDB" id="A0AAV5J727"/>
<reference evidence="1 2" key="1">
    <citation type="journal article" date="2021" name="Commun. Biol.">
        <title>The genome of Shorea leprosula (Dipterocarpaceae) highlights the ecological relevance of drought in aseasonal tropical rainforests.</title>
        <authorList>
            <person name="Ng K.K.S."/>
            <person name="Kobayashi M.J."/>
            <person name="Fawcett J.A."/>
            <person name="Hatakeyama M."/>
            <person name="Paape T."/>
            <person name="Ng C.H."/>
            <person name="Ang C.C."/>
            <person name="Tnah L.H."/>
            <person name="Lee C.T."/>
            <person name="Nishiyama T."/>
            <person name="Sese J."/>
            <person name="O'Brien M.J."/>
            <person name="Copetti D."/>
            <person name="Mohd Noor M.I."/>
            <person name="Ong R.C."/>
            <person name="Putra M."/>
            <person name="Sireger I.Z."/>
            <person name="Indrioko S."/>
            <person name="Kosugi Y."/>
            <person name="Izuno A."/>
            <person name="Isagi Y."/>
            <person name="Lee S.L."/>
            <person name="Shimizu K.K."/>
        </authorList>
    </citation>
    <scope>NUCLEOTIDE SEQUENCE [LARGE SCALE GENOMIC DNA]</scope>
    <source>
        <tissue evidence="1">Leaf</tissue>
    </source>
</reference>
<keyword evidence="2" id="KW-1185">Reference proteome</keyword>
<sequence>MDHIVWLVVIKKGGWCFWALWWNNKDYILLPPHLKLCLFCVLEQHGLPHLPTLPCSKLGWQSRRRKTICGSLTCSVAPHLAVIGKQTRSS</sequence>
<evidence type="ECO:0000313" key="1">
    <source>
        <dbReference type="EMBL" id="GKV10384.1"/>
    </source>
</evidence>
<name>A0AAV5J727_9ROSI</name>
<comment type="caution">
    <text evidence="1">The sequence shown here is derived from an EMBL/GenBank/DDBJ whole genome shotgun (WGS) entry which is preliminary data.</text>
</comment>
<protein>
    <recommendedName>
        <fullName evidence="3">Secreted protein</fullName>
    </recommendedName>
</protein>
<evidence type="ECO:0000313" key="2">
    <source>
        <dbReference type="Proteomes" id="UP001054252"/>
    </source>
</evidence>
<gene>
    <name evidence="1" type="ORF">SLEP1_g21759</name>
</gene>
<proteinExistence type="predicted"/>
<evidence type="ECO:0008006" key="3">
    <source>
        <dbReference type="Google" id="ProtNLM"/>
    </source>
</evidence>
<organism evidence="1 2">
    <name type="scientific">Rubroshorea leprosula</name>
    <dbReference type="NCBI Taxonomy" id="152421"/>
    <lineage>
        <taxon>Eukaryota</taxon>
        <taxon>Viridiplantae</taxon>
        <taxon>Streptophyta</taxon>
        <taxon>Embryophyta</taxon>
        <taxon>Tracheophyta</taxon>
        <taxon>Spermatophyta</taxon>
        <taxon>Magnoliopsida</taxon>
        <taxon>eudicotyledons</taxon>
        <taxon>Gunneridae</taxon>
        <taxon>Pentapetalae</taxon>
        <taxon>rosids</taxon>
        <taxon>malvids</taxon>
        <taxon>Malvales</taxon>
        <taxon>Dipterocarpaceae</taxon>
        <taxon>Rubroshorea</taxon>
    </lineage>
</organism>
<dbReference type="EMBL" id="BPVZ01000032">
    <property type="protein sequence ID" value="GKV10384.1"/>
    <property type="molecule type" value="Genomic_DNA"/>
</dbReference>
<accession>A0AAV5J727</accession>
<dbReference type="Proteomes" id="UP001054252">
    <property type="component" value="Unassembled WGS sequence"/>
</dbReference>